<feature type="region of interest" description="Disordered" evidence="1">
    <location>
        <begin position="340"/>
        <end position="359"/>
    </location>
</feature>
<keyword evidence="2" id="KW-1133">Transmembrane helix</keyword>
<evidence type="ECO:0000313" key="4">
    <source>
        <dbReference type="Proteomes" id="UP001499930"/>
    </source>
</evidence>
<evidence type="ECO:0000313" key="3">
    <source>
        <dbReference type="EMBL" id="GAA3039360.1"/>
    </source>
</evidence>
<gene>
    <name evidence="3" type="ORF">GCM10017559_79550</name>
</gene>
<feature type="transmembrane region" description="Helical" evidence="2">
    <location>
        <begin position="307"/>
        <end position="326"/>
    </location>
</feature>
<dbReference type="Proteomes" id="UP001499930">
    <property type="component" value="Unassembled WGS sequence"/>
</dbReference>
<feature type="transmembrane region" description="Helical" evidence="2">
    <location>
        <begin position="241"/>
        <end position="264"/>
    </location>
</feature>
<feature type="compositionally biased region" description="Pro residues" evidence="1">
    <location>
        <begin position="350"/>
        <end position="359"/>
    </location>
</feature>
<evidence type="ECO:0000256" key="2">
    <source>
        <dbReference type="SAM" id="Phobius"/>
    </source>
</evidence>
<feature type="transmembrane region" description="Helical" evidence="2">
    <location>
        <begin position="205"/>
        <end position="229"/>
    </location>
</feature>
<proteinExistence type="predicted"/>
<name>A0ABP6LCA9_9ACTN</name>
<feature type="transmembrane region" description="Helical" evidence="2">
    <location>
        <begin position="150"/>
        <end position="169"/>
    </location>
</feature>
<feature type="transmembrane region" description="Helical" evidence="2">
    <location>
        <begin position="122"/>
        <end position="143"/>
    </location>
</feature>
<sequence>MSLLEDRYRRVLRLLPASYRAEREEEMVCAFMEGSAGLTDADDPRPRWPEIASVAALSLRVRLGGAGAAPRFLAWGRAVRLAAVLGLLFHATMSCAWFLEAVRGSLSTGRPAVPGEVWSEQWLSGTAQILGYLLWIAVFGTLVRGHPRTAKILALLALVSFYGPLAQDGPGTGDAVVYGLLFAVPVLALVAGFHRDAPPPRRSRWTAALPVLAGVPLHVLLSALGSLGMSRTVDWHLWSWLWPWLSSSGTACLAFLVASAICLGRRPRAPGGRDPALPLALAVLSVPVILARVAFLTVDAVDPATRVMAAVNIGQLVAVLLCGLVLTRVAARALPAPPMPPALPAQPRVPDVPPSSPSG</sequence>
<feature type="transmembrane region" description="Helical" evidence="2">
    <location>
        <begin position="175"/>
        <end position="193"/>
    </location>
</feature>
<keyword evidence="4" id="KW-1185">Reference proteome</keyword>
<protein>
    <recommendedName>
        <fullName evidence="5">Acyltransferase</fullName>
    </recommendedName>
</protein>
<reference evidence="4" key="1">
    <citation type="journal article" date="2019" name="Int. J. Syst. Evol. Microbiol.">
        <title>The Global Catalogue of Microorganisms (GCM) 10K type strain sequencing project: providing services to taxonomists for standard genome sequencing and annotation.</title>
        <authorList>
            <consortium name="The Broad Institute Genomics Platform"/>
            <consortium name="The Broad Institute Genome Sequencing Center for Infectious Disease"/>
            <person name="Wu L."/>
            <person name="Ma J."/>
        </authorList>
    </citation>
    <scope>NUCLEOTIDE SEQUENCE [LARGE SCALE GENOMIC DNA]</scope>
    <source>
        <strain evidence="4">JCM 3106</strain>
    </source>
</reference>
<keyword evidence="2" id="KW-0472">Membrane</keyword>
<accession>A0ABP6LCA9</accession>
<dbReference type="RefSeq" id="WP_344906944.1">
    <property type="nucleotide sequence ID" value="NZ_BAAAWD010000029.1"/>
</dbReference>
<dbReference type="EMBL" id="BAAAWD010000029">
    <property type="protein sequence ID" value="GAA3039360.1"/>
    <property type="molecule type" value="Genomic_DNA"/>
</dbReference>
<evidence type="ECO:0008006" key="5">
    <source>
        <dbReference type="Google" id="ProtNLM"/>
    </source>
</evidence>
<organism evidence="3 4">
    <name type="scientific">Streptosporangium longisporum</name>
    <dbReference type="NCBI Taxonomy" id="46187"/>
    <lineage>
        <taxon>Bacteria</taxon>
        <taxon>Bacillati</taxon>
        <taxon>Actinomycetota</taxon>
        <taxon>Actinomycetes</taxon>
        <taxon>Streptosporangiales</taxon>
        <taxon>Streptosporangiaceae</taxon>
        <taxon>Streptosporangium</taxon>
    </lineage>
</organism>
<comment type="caution">
    <text evidence="3">The sequence shown here is derived from an EMBL/GenBank/DDBJ whole genome shotgun (WGS) entry which is preliminary data.</text>
</comment>
<keyword evidence="2" id="KW-0812">Transmembrane</keyword>
<feature type="transmembrane region" description="Helical" evidence="2">
    <location>
        <begin position="81"/>
        <end position="102"/>
    </location>
</feature>
<feature type="transmembrane region" description="Helical" evidence="2">
    <location>
        <begin position="276"/>
        <end position="295"/>
    </location>
</feature>
<evidence type="ECO:0000256" key="1">
    <source>
        <dbReference type="SAM" id="MobiDB-lite"/>
    </source>
</evidence>